<evidence type="ECO:0000313" key="3">
    <source>
        <dbReference type="Proteomes" id="UP000007947"/>
    </source>
</evidence>
<keyword evidence="3" id="KW-1185">Reference proteome</keyword>
<feature type="transmembrane region" description="Helical" evidence="1">
    <location>
        <begin position="71"/>
        <end position="91"/>
    </location>
</feature>
<reference evidence="2 3" key="1">
    <citation type="submission" date="2011-05" db="EMBL/GenBank/DDBJ databases">
        <title>Whole genome sequence of Microlunatus phosphovorus NM-1.</title>
        <authorList>
            <person name="Hosoyama A."/>
            <person name="Sasaki K."/>
            <person name="Harada T."/>
            <person name="Igarashi R."/>
            <person name="Kawakoshi A."/>
            <person name="Sasagawa M."/>
            <person name="Fukada J."/>
            <person name="Nakamura S."/>
            <person name="Katano Y."/>
            <person name="Hanada S."/>
            <person name="Kamagata Y."/>
            <person name="Nakamura N."/>
            <person name="Yamazaki S."/>
            <person name="Fujita N."/>
        </authorList>
    </citation>
    <scope>NUCLEOTIDE SEQUENCE [LARGE SCALE GENOMIC DNA]</scope>
    <source>
        <strain evidence="3">ATCC 700054 / DSM 10555 / JCM 9379 / NBRC 101784 / NCIMB 13414 / VKM Ac-1990 / NM-1</strain>
    </source>
</reference>
<dbReference type="OrthoDB" id="3712240at2"/>
<keyword evidence="1" id="KW-1133">Transmembrane helix</keyword>
<sequence length="101" mass="10694">MNAVTRRRIAHLLLALVGVLIVAYPFTLGANPTPTCRGVQLQPGQTCSKADGSAEQTYEERLATAKNATPVIVGVGLLMAGFGTALFIGDVRRGREQISAR</sequence>
<dbReference type="Proteomes" id="UP000007947">
    <property type="component" value="Chromosome"/>
</dbReference>
<evidence type="ECO:0000313" key="2">
    <source>
        <dbReference type="EMBL" id="BAK37228.1"/>
    </source>
</evidence>
<keyword evidence="1" id="KW-0812">Transmembrane</keyword>
<dbReference type="EMBL" id="AP012204">
    <property type="protein sequence ID" value="BAK37228.1"/>
    <property type="molecule type" value="Genomic_DNA"/>
</dbReference>
<keyword evidence="1" id="KW-0472">Membrane</keyword>
<organism evidence="2 3">
    <name type="scientific">Microlunatus phosphovorus (strain ATCC 700054 / DSM 10555 / JCM 9379 / NBRC 101784 / NCIMB 13414 / VKM Ac-1990 / NM-1)</name>
    <dbReference type="NCBI Taxonomy" id="1032480"/>
    <lineage>
        <taxon>Bacteria</taxon>
        <taxon>Bacillati</taxon>
        <taxon>Actinomycetota</taxon>
        <taxon>Actinomycetes</taxon>
        <taxon>Propionibacteriales</taxon>
        <taxon>Propionibacteriaceae</taxon>
        <taxon>Microlunatus</taxon>
    </lineage>
</organism>
<dbReference type="RefSeq" id="WP_013865064.1">
    <property type="nucleotide sequence ID" value="NC_015635.1"/>
</dbReference>
<accession>F5XS15</accession>
<evidence type="ECO:0000256" key="1">
    <source>
        <dbReference type="SAM" id="Phobius"/>
    </source>
</evidence>
<name>F5XS15_MICPN</name>
<dbReference type="STRING" id="1032480.MLP_42140"/>
<gene>
    <name evidence="2" type="ordered locus">MLP_42140</name>
</gene>
<dbReference type="HOGENOM" id="CLU_153210_1_0_11"/>
<dbReference type="KEGG" id="mph:MLP_42140"/>
<protein>
    <submittedName>
        <fullName evidence="2">Uncharacterized protein</fullName>
    </submittedName>
</protein>
<dbReference type="AlphaFoldDB" id="F5XS15"/>
<proteinExistence type="predicted"/>